<dbReference type="Proteomes" id="UP001081283">
    <property type="component" value="Unassembled WGS sequence"/>
</dbReference>
<proteinExistence type="predicted"/>
<gene>
    <name evidence="6" type="ORF">OEG82_12140</name>
</gene>
<keyword evidence="1" id="KW-0805">Transcription regulation</keyword>
<evidence type="ECO:0000256" key="2">
    <source>
        <dbReference type="ARBA" id="ARBA00023125"/>
    </source>
</evidence>
<protein>
    <submittedName>
        <fullName evidence="6">TetR/AcrR family transcriptional regulator</fullName>
    </submittedName>
</protein>
<evidence type="ECO:0000259" key="5">
    <source>
        <dbReference type="PROSITE" id="PS50977"/>
    </source>
</evidence>
<evidence type="ECO:0000256" key="3">
    <source>
        <dbReference type="ARBA" id="ARBA00023163"/>
    </source>
</evidence>
<reference evidence="6" key="1">
    <citation type="submission" date="2022-10" db="EMBL/GenBank/DDBJ databases">
        <title>Hoeflea sp. J2-29, isolated from marine algae.</title>
        <authorList>
            <person name="Kristyanto S."/>
            <person name="Kim J.M."/>
            <person name="Jeon C.O."/>
        </authorList>
    </citation>
    <scope>NUCLEOTIDE SEQUENCE</scope>
    <source>
        <strain evidence="6">J2-29</strain>
    </source>
</reference>
<dbReference type="Gene3D" id="1.10.357.10">
    <property type="entry name" value="Tetracycline Repressor, domain 2"/>
    <property type="match status" value="1"/>
</dbReference>
<dbReference type="InterPro" id="IPR009057">
    <property type="entry name" value="Homeodomain-like_sf"/>
</dbReference>
<keyword evidence="3" id="KW-0804">Transcription</keyword>
<dbReference type="SUPFAM" id="SSF46689">
    <property type="entry name" value="Homeodomain-like"/>
    <property type="match status" value="1"/>
</dbReference>
<dbReference type="RefSeq" id="WP_267612694.1">
    <property type="nucleotide sequence ID" value="NZ_JAOVZQ010000001.1"/>
</dbReference>
<dbReference type="InterPro" id="IPR023772">
    <property type="entry name" value="DNA-bd_HTH_TetR-type_CS"/>
</dbReference>
<dbReference type="PRINTS" id="PR00455">
    <property type="entry name" value="HTHTETR"/>
</dbReference>
<evidence type="ECO:0000313" key="6">
    <source>
        <dbReference type="EMBL" id="MCY0094772.1"/>
    </source>
</evidence>
<dbReference type="Gene3D" id="1.10.10.60">
    <property type="entry name" value="Homeodomain-like"/>
    <property type="match status" value="1"/>
</dbReference>
<accession>A0ABT3YGL4</accession>
<dbReference type="PROSITE" id="PS50977">
    <property type="entry name" value="HTH_TETR_2"/>
    <property type="match status" value="1"/>
</dbReference>
<dbReference type="InterPro" id="IPR001647">
    <property type="entry name" value="HTH_TetR"/>
</dbReference>
<dbReference type="InterPro" id="IPR036271">
    <property type="entry name" value="Tet_transcr_reg_TetR-rel_C_sf"/>
</dbReference>
<evidence type="ECO:0000256" key="1">
    <source>
        <dbReference type="ARBA" id="ARBA00023015"/>
    </source>
</evidence>
<evidence type="ECO:0000313" key="7">
    <source>
        <dbReference type="Proteomes" id="UP001081283"/>
    </source>
</evidence>
<name>A0ABT3YGL4_9HYPH</name>
<feature type="DNA-binding region" description="H-T-H motif" evidence="4">
    <location>
        <begin position="32"/>
        <end position="51"/>
    </location>
</feature>
<sequence>MSYSAEHKQKTRSRIVESARILFNRHGFQNVTIDMVMAEAGLTRGGFYNHFKTKESLFNAAVSSFLMGRGAQWRMDAGIDPTNITVESARQMVDAYLSNKHLDDLDGQCPMIALPSDVARSSREVQKAFQDLLTAMVWLFECSIADRGENTRQDALSLAALCVGGMVLARTLPESDLAEEIRAAAHATATEMTRPGTH</sequence>
<comment type="caution">
    <text evidence="6">The sequence shown here is derived from an EMBL/GenBank/DDBJ whole genome shotgun (WGS) entry which is preliminary data.</text>
</comment>
<dbReference type="PANTHER" id="PTHR47506">
    <property type="entry name" value="TRANSCRIPTIONAL REGULATORY PROTEIN"/>
    <property type="match status" value="1"/>
</dbReference>
<keyword evidence="2 4" id="KW-0238">DNA-binding</keyword>
<keyword evidence="7" id="KW-1185">Reference proteome</keyword>
<dbReference type="PROSITE" id="PS01081">
    <property type="entry name" value="HTH_TETR_1"/>
    <property type="match status" value="1"/>
</dbReference>
<feature type="domain" description="HTH tetR-type" evidence="5">
    <location>
        <begin position="9"/>
        <end position="69"/>
    </location>
</feature>
<organism evidence="6 7">
    <name type="scientific">Hoeflea ulvae</name>
    <dbReference type="NCBI Taxonomy" id="2983764"/>
    <lineage>
        <taxon>Bacteria</taxon>
        <taxon>Pseudomonadati</taxon>
        <taxon>Pseudomonadota</taxon>
        <taxon>Alphaproteobacteria</taxon>
        <taxon>Hyphomicrobiales</taxon>
        <taxon>Rhizobiaceae</taxon>
        <taxon>Hoeflea</taxon>
    </lineage>
</organism>
<dbReference type="SUPFAM" id="SSF48498">
    <property type="entry name" value="Tetracyclin repressor-like, C-terminal domain"/>
    <property type="match status" value="1"/>
</dbReference>
<dbReference type="Pfam" id="PF00440">
    <property type="entry name" value="TetR_N"/>
    <property type="match status" value="1"/>
</dbReference>
<evidence type="ECO:0000256" key="4">
    <source>
        <dbReference type="PROSITE-ProRule" id="PRU00335"/>
    </source>
</evidence>
<dbReference type="PANTHER" id="PTHR47506:SF7">
    <property type="entry name" value="TRANSCRIPTIONAL REGULATORY PROTEIN"/>
    <property type="match status" value="1"/>
</dbReference>
<dbReference type="EMBL" id="JAOVZQ010000001">
    <property type="protein sequence ID" value="MCY0094772.1"/>
    <property type="molecule type" value="Genomic_DNA"/>
</dbReference>